<dbReference type="EMBL" id="GEFM01002865">
    <property type="protein sequence ID" value="JAP72931.1"/>
    <property type="molecule type" value="mRNA"/>
</dbReference>
<dbReference type="InterPro" id="IPR032675">
    <property type="entry name" value="LRR_dom_sf"/>
</dbReference>
<proteinExistence type="evidence at transcript level"/>
<dbReference type="Gene3D" id="3.80.10.10">
    <property type="entry name" value="Ribonuclease Inhibitor"/>
    <property type="match status" value="1"/>
</dbReference>
<sequence>MAGSTAASSNGPKDDQNGTVYEPYRNGDISYVGRECQSIPDRLVHAYAFAAVRLDLSFNRLCTIKGIEHFIQLTELVLDNNALSDPSEFRFNSQLKTLSLNKNCFENLDFLISSIEQCYPTLTFLSLLGNPACPDQITNPDKDDDDYQRYRYYVIHKLRQLRFLDSRAITASERRESRRVGAFMKVARPRLYEAPTWAEEPEDATRFTPLPAVSSGSQKKTVYGVLKYKYTGKHSEGNRFIRNDQL</sequence>
<dbReference type="SUPFAM" id="SSF52058">
    <property type="entry name" value="L domain-like"/>
    <property type="match status" value="1"/>
</dbReference>
<protein>
    <submittedName>
        <fullName evidence="2">Putative u2-associated snrnp a' protein</fullName>
    </submittedName>
</protein>
<dbReference type="AlphaFoldDB" id="A0A131Y4T6"/>
<name>A0A131Y4T6_IXORI</name>
<dbReference type="PANTHER" id="PTHR46282">
    <property type="entry name" value="LEUCINE-RICH MELANOCYTE DIFFERENTIATION-ASSOCIATED PROTEIN"/>
    <property type="match status" value="1"/>
</dbReference>
<dbReference type="FunFam" id="3.80.10.10:FF:000695">
    <property type="entry name" value="leucine-rich melanocyte differentiation-associated protein"/>
    <property type="match status" value="1"/>
</dbReference>
<accession>A0A131Y4T6</accession>
<dbReference type="InterPro" id="IPR043313">
    <property type="entry name" value="LRMDA"/>
</dbReference>
<dbReference type="PANTHER" id="PTHR46282:SF2">
    <property type="entry name" value="LEUCINE-RICH MELANOCYTE DIFFERENTIATION-ASSOCIATED PROTEIN"/>
    <property type="match status" value="1"/>
</dbReference>
<feature type="compositionally biased region" description="Polar residues" evidence="1">
    <location>
        <begin position="1"/>
        <end position="11"/>
    </location>
</feature>
<reference evidence="2" key="1">
    <citation type="submission" date="2016-02" db="EMBL/GenBank/DDBJ databases">
        <title>RNAseq analyses of the midgut from blood- or serum-fed Ixodes ricinus ticks.</title>
        <authorList>
            <person name="Perner J."/>
            <person name="Provaznik J."/>
            <person name="Schrenkova J."/>
            <person name="Urbanova V."/>
            <person name="Ribeiro J.M."/>
            <person name="Kopacek P."/>
        </authorList>
    </citation>
    <scope>NUCLEOTIDE SEQUENCE</scope>
    <source>
        <tissue evidence="2">Gut</tissue>
    </source>
</reference>
<dbReference type="Pfam" id="PF14580">
    <property type="entry name" value="LRR_9"/>
    <property type="match status" value="1"/>
</dbReference>
<organism evidence="2">
    <name type="scientific">Ixodes ricinus</name>
    <name type="common">Common tick</name>
    <name type="synonym">Acarus ricinus</name>
    <dbReference type="NCBI Taxonomy" id="34613"/>
    <lineage>
        <taxon>Eukaryota</taxon>
        <taxon>Metazoa</taxon>
        <taxon>Ecdysozoa</taxon>
        <taxon>Arthropoda</taxon>
        <taxon>Chelicerata</taxon>
        <taxon>Arachnida</taxon>
        <taxon>Acari</taxon>
        <taxon>Parasitiformes</taxon>
        <taxon>Ixodida</taxon>
        <taxon>Ixodoidea</taxon>
        <taxon>Ixodidae</taxon>
        <taxon>Ixodinae</taxon>
        <taxon>Ixodes</taxon>
    </lineage>
</organism>
<evidence type="ECO:0000313" key="2">
    <source>
        <dbReference type="EMBL" id="JAP72931.1"/>
    </source>
</evidence>
<evidence type="ECO:0000256" key="1">
    <source>
        <dbReference type="SAM" id="MobiDB-lite"/>
    </source>
</evidence>
<feature type="region of interest" description="Disordered" evidence="1">
    <location>
        <begin position="1"/>
        <end position="20"/>
    </location>
</feature>